<evidence type="ECO:0000313" key="8">
    <source>
        <dbReference type="EMBL" id="PUU73258.1"/>
    </source>
</evidence>
<dbReference type="InterPro" id="IPR007526">
    <property type="entry name" value="SWIRM"/>
</dbReference>
<sequence length="929" mass="102095">MDLDSAPASAKPLSTPTVRTVPDRTLIKGRADFRPKTAIPQDLTAEEYARQCVQAAIASRLPPYALHPNEYALLKDHINHLQVTTYIHIRNGILRLWQRNPLVSVTREEAAGCAKDYRFFDVAEVAYEVLVRGGYINFGCVEVPSTIPANVGNAKRRKTIVVIGAGMSGLGCARQLEGLFTQFGDRLPAGEGMPKVIVLEARGRLGGRIYSHPLKNQAGANLPEGKRATADLGAQVITGFDNGNPLGVLIRGQLALHYHSLKDNSSLYDSDGTLAPKDRDMLVEKLYNDILDRVSIFKQRAPQPRTVEGDRELIDTGKDPAGEGGDMISKVEGMTTGDLRPPTPVSSGQDNTFSASVDKLTGKPSTATGSSARIPGAEQVRKLGWELKPGTTGQETIILEPHGSDSRHPTLGKTMDSVLRQYQDIIDIAPQDLRLINWHYANLEYANAANVDLLSLGHWDQDDGNDFSGAHAMLLGGYTQLPRGLWLSPRKLDLRTRHVVKKISYNPSKGVEGGARIQCENGEILDADKVVITVPLGVLKAETVTFEPPLPDWKSGAIERLGYGLLNKVILVYDVPFWDVENDMVGLLRDPLGDPSIQESYESNRGRFYMFWNCTKASGKPTLVALMAGDAATQTELESDDTLINEATTALSKMYSDKSVPLPTETIVTRWQKDPYSRGSYSFVGSEATADDYDIMAKPVGNSLYFAGEASCRAYPATVHGAYISGLQAAGEIAGSILGPIQVPSPLIPPKPKFQGSYSSLSGSKRKAEDSVIEKARELKSARLEVYEEQLKQALVKALGERPTKPGRSGANPFLLYQKDHWFICKAKCDEARRKATNNPEAKATRNEVRAALGQMWRDAPEDEKRPYLNETENNKRSNAASVTEFKRKLAEWDKAAVKFRKEWKEANPSVPSEDEVLLARQAELEVRF</sequence>
<dbReference type="Gene3D" id="1.10.10.10">
    <property type="entry name" value="Winged helix-like DNA-binding domain superfamily/Winged helix DNA-binding domain"/>
    <property type="match status" value="1"/>
</dbReference>
<keyword evidence="3" id="KW-0238">DNA-binding</keyword>
<feature type="compositionally biased region" description="Basic and acidic residues" evidence="5">
    <location>
        <begin position="312"/>
        <end position="321"/>
    </location>
</feature>
<dbReference type="SUPFAM" id="SSF46689">
    <property type="entry name" value="Homeodomain-like"/>
    <property type="match status" value="1"/>
</dbReference>
<dbReference type="GO" id="GO:0016491">
    <property type="term" value="F:oxidoreductase activity"/>
    <property type="evidence" value="ECO:0007669"/>
    <property type="project" value="UniProtKB-KW"/>
</dbReference>
<dbReference type="PANTHER" id="PTHR10742:SF386">
    <property type="entry name" value="LYSINE-SPECIFIC HISTONE DEMETHYLASE 1A"/>
    <property type="match status" value="1"/>
</dbReference>
<keyword evidence="3" id="KW-0539">Nucleus</keyword>
<dbReference type="Pfam" id="PF01593">
    <property type="entry name" value="Amino_oxidase"/>
    <property type="match status" value="2"/>
</dbReference>
<evidence type="ECO:0000259" key="6">
    <source>
        <dbReference type="PROSITE" id="PS50118"/>
    </source>
</evidence>
<dbReference type="AlphaFoldDB" id="A0A2T6ZCN8"/>
<evidence type="ECO:0000256" key="5">
    <source>
        <dbReference type="SAM" id="MobiDB-lite"/>
    </source>
</evidence>
<dbReference type="OrthoDB" id="9982100at2759"/>
<reference evidence="8 9" key="1">
    <citation type="submission" date="2017-04" db="EMBL/GenBank/DDBJ databases">
        <title>Draft genome sequence of Tuber borchii Vittad., a whitish edible truffle.</title>
        <authorList>
            <consortium name="DOE Joint Genome Institute"/>
            <person name="Murat C."/>
            <person name="Kuo A."/>
            <person name="Barry K.W."/>
            <person name="Clum A."/>
            <person name="Dockter R.B."/>
            <person name="Fauchery L."/>
            <person name="Iotti M."/>
            <person name="Kohler A."/>
            <person name="Labutti K."/>
            <person name="Lindquist E.A."/>
            <person name="Lipzen A."/>
            <person name="Ohm R.A."/>
            <person name="Wang M."/>
            <person name="Grigoriev I.V."/>
            <person name="Zambonelli A."/>
            <person name="Martin F.M."/>
        </authorList>
    </citation>
    <scope>NUCLEOTIDE SEQUENCE [LARGE SCALE GENOMIC DNA]</scope>
    <source>
        <strain evidence="8 9">Tbo3840</strain>
    </source>
</reference>
<dbReference type="InterPro" id="IPR009071">
    <property type="entry name" value="HMG_box_dom"/>
</dbReference>
<dbReference type="PROSITE" id="PS50934">
    <property type="entry name" value="SWIRM"/>
    <property type="match status" value="1"/>
</dbReference>
<evidence type="ECO:0000256" key="4">
    <source>
        <dbReference type="SAM" id="Coils"/>
    </source>
</evidence>
<dbReference type="InterPro" id="IPR002937">
    <property type="entry name" value="Amino_oxidase"/>
</dbReference>
<protein>
    <submittedName>
        <fullName evidence="8">Flavin-containing amine oxidoreductase-domain containing protein</fullName>
    </submittedName>
</protein>
<dbReference type="PROSITE" id="PS50118">
    <property type="entry name" value="HMG_BOX_2"/>
    <property type="match status" value="1"/>
</dbReference>
<keyword evidence="9" id="KW-1185">Reference proteome</keyword>
<dbReference type="InterPro" id="IPR009057">
    <property type="entry name" value="Homeodomain-like_sf"/>
</dbReference>
<keyword evidence="2" id="KW-0560">Oxidoreductase</keyword>
<feature type="region of interest" description="Disordered" evidence="5">
    <location>
        <begin position="863"/>
        <end position="883"/>
    </location>
</feature>
<dbReference type="GO" id="GO:0010468">
    <property type="term" value="P:regulation of gene expression"/>
    <property type="evidence" value="ECO:0007669"/>
    <property type="project" value="UniProtKB-ARBA"/>
</dbReference>
<dbReference type="Gene3D" id="1.10.30.10">
    <property type="entry name" value="High mobility group box domain"/>
    <property type="match status" value="1"/>
</dbReference>
<dbReference type="EMBL" id="NESQ01000395">
    <property type="protein sequence ID" value="PUU73258.1"/>
    <property type="molecule type" value="Genomic_DNA"/>
</dbReference>
<dbReference type="STRING" id="42251.A0A2T6ZCN8"/>
<dbReference type="GO" id="GO:0006338">
    <property type="term" value="P:chromatin remodeling"/>
    <property type="evidence" value="ECO:0007669"/>
    <property type="project" value="TreeGrafter"/>
</dbReference>
<dbReference type="GO" id="GO:0003682">
    <property type="term" value="F:chromatin binding"/>
    <property type="evidence" value="ECO:0007669"/>
    <property type="project" value="TreeGrafter"/>
</dbReference>
<dbReference type="FunFam" id="1.10.10.10:FF:000064">
    <property type="entry name" value="Lysine-specific histone demethylase 1A"/>
    <property type="match status" value="1"/>
</dbReference>
<comment type="similarity">
    <text evidence="1">Belongs to the flavin monoamine oxidase family.</text>
</comment>
<evidence type="ECO:0000256" key="1">
    <source>
        <dbReference type="ARBA" id="ARBA00005995"/>
    </source>
</evidence>
<feature type="region of interest" description="Disordered" evidence="5">
    <location>
        <begin position="312"/>
        <end position="354"/>
    </location>
</feature>
<feature type="domain" description="HMG box" evidence="6">
    <location>
        <begin position="807"/>
        <end position="887"/>
    </location>
</feature>
<keyword evidence="4" id="KW-0175">Coiled coil</keyword>
<dbReference type="InterPro" id="IPR036910">
    <property type="entry name" value="HMG_box_dom_sf"/>
</dbReference>
<feature type="compositionally biased region" description="Basic and acidic residues" evidence="5">
    <location>
        <begin position="863"/>
        <end position="876"/>
    </location>
</feature>
<gene>
    <name evidence="8" type="ORF">B9Z19DRAFT_1005390</name>
</gene>
<dbReference type="InterPro" id="IPR050281">
    <property type="entry name" value="Flavin_monoamine_oxidase"/>
</dbReference>
<dbReference type="Gene3D" id="3.90.660.10">
    <property type="match status" value="1"/>
</dbReference>
<comment type="caution">
    <text evidence="8">The sequence shown here is derived from an EMBL/GenBank/DDBJ whole genome shotgun (WGS) entry which is preliminary data.</text>
</comment>
<feature type="DNA-binding region" description="HMG box" evidence="3">
    <location>
        <begin position="807"/>
        <end position="887"/>
    </location>
</feature>
<dbReference type="Proteomes" id="UP000244722">
    <property type="component" value="Unassembled WGS sequence"/>
</dbReference>
<dbReference type="SUPFAM" id="SSF47095">
    <property type="entry name" value="HMG-box"/>
    <property type="match status" value="1"/>
</dbReference>
<dbReference type="InterPro" id="IPR036388">
    <property type="entry name" value="WH-like_DNA-bd_sf"/>
</dbReference>
<dbReference type="InterPro" id="IPR036188">
    <property type="entry name" value="FAD/NAD-bd_sf"/>
</dbReference>
<feature type="compositionally biased region" description="Polar residues" evidence="5">
    <location>
        <begin position="345"/>
        <end position="354"/>
    </location>
</feature>
<dbReference type="SUPFAM" id="SSF54373">
    <property type="entry name" value="FAD-linked reductases, C-terminal domain"/>
    <property type="match status" value="1"/>
</dbReference>
<dbReference type="Gene3D" id="3.50.50.60">
    <property type="entry name" value="FAD/NAD(P)-binding domain"/>
    <property type="match status" value="2"/>
</dbReference>
<dbReference type="SUPFAM" id="SSF51905">
    <property type="entry name" value="FAD/NAD(P)-binding domain"/>
    <property type="match status" value="1"/>
</dbReference>
<evidence type="ECO:0000256" key="2">
    <source>
        <dbReference type="ARBA" id="ARBA00023002"/>
    </source>
</evidence>
<evidence type="ECO:0000259" key="7">
    <source>
        <dbReference type="PROSITE" id="PS50934"/>
    </source>
</evidence>
<feature type="domain" description="SWIRM" evidence="7">
    <location>
        <begin position="52"/>
        <end position="147"/>
    </location>
</feature>
<dbReference type="Pfam" id="PF04433">
    <property type="entry name" value="SWIRM"/>
    <property type="match status" value="1"/>
</dbReference>
<dbReference type="GO" id="GO:0005634">
    <property type="term" value="C:nucleus"/>
    <property type="evidence" value="ECO:0007669"/>
    <property type="project" value="UniProtKB-UniRule"/>
</dbReference>
<evidence type="ECO:0000313" key="9">
    <source>
        <dbReference type="Proteomes" id="UP000244722"/>
    </source>
</evidence>
<dbReference type="GO" id="GO:0050660">
    <property type="term" value="F:flavin adenine dinucleotide binding"/>
    <property type="evidence" value="ECO:0007669"/>
    <property type="project" value="TreeGrafter"/>
</dbReference>
<accession>A0A2T6ZCN8</accession>
<name>A0A2T6ZCN8_TUBBO</name>
<organism evidence="8 9">
    <name type="scientific">Tuber borchii</name>
    <name type="common">White truffle</name>
    <dbReference type="NCBI Taxonomy" id="42251"/>
    <lineage>
        <taxon>Eukaryota</taxon>
        <taxon>Fungi</taxon>
        <taxon>Dikarya</taxon>
        <taxon>Ascomycota</taxon>
        <taxon>Pezizomycotina</taxon>
        <taxon>Pezizomycetes</taxon>
        <taxon>Pezizales</taxon>
        <taxon>Tuberaceae</taxon>
        <taxon>Tuber</taxon>
    </lineage>
</organism>
<feature type="coiled-coil region" evidence="4">
    <location>
        <begin position="765"/>
        <end position="797"/>
    </location>
</feature>
<proteinExistence type="inferred from homology"/>
<dbReference type="GO" id="GO:0003677">
    <property type="term" value="F:DNA binding"/>
    <property type="evidence" value="ECO:0007669"/>
    <property type="project" value="UniProtKB-UniRule"/>
</dbReference>
<dbReference type="PANTHER" id="PTHR10742">
    <property type="entry name" value="FLAVIN MONOAMINE OXIDASE"/>
    <property type="match status" value="1"/>
</dbReference>
<evidence type="ECO:0000256" key="3">
    <source>
        <dbReference type="PROSITE-ProRule" id="PRU00267"/>
    </source>
</evidence>